<accession>A0A1V9G5P0</accession>
<dbReference type="RefSeq" id="WP_081145799.1">
    <property type="nucleotide sequence ID" value="NZ_LVYD01000013.1"/>
</dbReference>
<comment type="caution">
    <text evidence="1">The sequence shown here is derived from an EMBL/GenBank/DDBJ whole genome shotgun (WGS) entry which is preliminary data.</text>
</comment>
<dbReference type="EMBL" id="LVYD01000013">
    <property type="protein sequence ID" value="OQP65955.1"/>
    <property type="molecule type" value="Genomic_DNA"/>
</dbReference>
<proteinExistence type="predicted"/>
<name>A0A1V9G5P0_9BACT</name>
<gene>
    <name evidence="1" type="ORF">A3860_15305</name>
</gene>
<dbReference type="Proteomes" id="UP000192796">
    <property type="component" value="Unassembled WGS sequence"/>
</dbReference>
<protein>
    <submittedName>
        <fullName evidence="1">Uncharacterized protein</fullName>
    </submittedName>
</protein>
<keyword evidence="2" id="KW-1185">Reference proteome</keyword>
<sequence length="117" mass="12816">MSTDSGSVKSTLEKYGWRRGGAGDGGDISSFHYLDNANKIEAVLEVEGVFAYGFDNEAKLEQLYFVDTTVKKAYKAGVSNTEMDDRLIQLGKLPPIFYAEVIAAVKAIKVRTKGESQ</sequence>
<evidence type="ECO:0000313" key="2">
    <source>
        <dbReference type="Proteomes" id="UP000192796"/>
    </source>
</evidence>
<dbReference type="STRING" id="1703345.A3860_15305"/>
<organism evidence="1 2">
    <name type="scientific">Niastella vici</name>
    <dbReference type="NCBI Taxonomy" id="1703345"/>
    <lineage>
        <taxon>Bacteria</taxon>
        <taxon>Pseudomonadati</taxon>
        <taxon>Bacteroidota</taxon>
        <taxon>Chitinophagia</taxon>
        <taxon>Chitinophagales</taxon>
        <taxon>Chitinophagaceae</taxon>
        <taxon>Niastella</taxon>
    </lineage>
</organism>
<evidence type="ECO:0000313" key="1">
    <source>
        <dbReference type="EMBL" id="OQP65955.1"/>
    </source>
</evidence>
<reference evidence="1 2" key="1">
    <citation type="submission" date="2016-03" db="EMBL/GenBank/DDBJ databases">
        <title>Niastella vici sp. nov., isolated from farmland soil.</title>
        <authorList>
            <person name="Chen L."/>
            <person name="Wang D."/>
            <person name="Yang S."/>
            <person name="Wang G."/>
        </authorList>
    </citation>
    <scope>NUCLEOTIDE SEQUENCE [LARGE SCALE GENOMIC DNA]</scope>
    <source>
        <strain evidence="1 2">DJ57</strain>
    </source>
</reference>
<dbReference type="AlphaFoldDB" id="A0A1V9G5P0"/>